<dbReference type="InterPro" id="IPR010183">
    <property type="entry name" value="Phage_lambda_Bet"/>
</dbReference>
<protein>
    <submittedName>
        <fullName evidence="2">Phage recombination protein Bet</fullName>
    </submittedName>
</protein>
<accession>A0A939LWS6</accession>
<dbReference type="NCBIfam" id="TIGR01913">
    <property type="entry name" value="bet_lambda"/>
    <property type="match status" value="1"/>
</dbReference>
<proteinExistence type="predicted"/>
<dbReference type="Pfam" id="PF03837">
    <property type="entry name" value="RecT"/>
    <property type="match status" value="1"/>
</dbReference>
<dbReference type="GO" id="GO:0006310">
    <property type="term" value="P:DNA recombination"/>
    <property type="evidence" value="ECO:0007669"/>
    <property type="project" value="InterPro"/>
</dbReference>
<dbReference type="AlphaFoldDB" id="A0A939LWS6"/>
<evidence type="ECO:0000313" key="2">
    <source>
        <dbReference type="EMBL" id="MBO1805871.1"/>
    </source>
</evidence>
<evidence type="ECO:0000256" key="1">
    <source>
        <dbReference type="SAM" id="MobiDB-lite"/>
    </source>
</evidence>
<sequence>MSTALALPTTGDPNAWTPQEAALVEAAGLVTGPAANKQLAPRATVEAFLAHCQRTGLDPIARQIYAIQRGGKWGIQISIDGARLVAERSGEYEGQTAAQWTADGVTWVDVWLDDTKPPAAARVGVYRRSFREPLVAVATFKAYSAGGPMWQKMPALMLAKCAEMLALRKAFPQDLSGLYSSEEMDQASSTKAAQRAPQPAPRQAPTPDVEDPVDAEVVEEAPFDAAAWVDRIQQCLSTEDSVVAVNMLRTLHGEAKEAGLLRQVLVEDMTLDHVLRQAKAEVEARGEA</sequence>
<evidence type="ECO:0000313" key="3">
    <source>
        <dbReference type="Proteomes" id="UP000664398"/>
    </source>
</evidence>
<name>A0A939LWS6_9MICO</name>
<dbReference type="GO" id="GO:0003677">
    <property type="term" value="F:DNA binding"/>
    <property type="evidence" value="ECO:0007669"/>
    <property type="project" value="InterPro"/>
</dbReference>
<comment type="caution">
    <text evidence="2">The sequence shown here is derived from an EMBL/GenBank/DDBJ whole genome shotgun (WGS) entry which is preliminary data.</text>
</comment>
<gene>
    <name evidence="2" type="primary">bet</name>
    <name evidence="2" type="ORF">J4H91_11175</name>
</gene>
<dbReference type="Proteomes" id="UP000664398">
    <property type="component" value="Unassembled WGS sequence"/>
</dbReference>
<keyword evidence="3" id="KW-1185">Reference proteome</keyword>
<dbReference type="RefSeq" id="WP_208046341.1">
    <property type="nucleotide sequence ID" value="NZ_JAGDYL010000019.1"/>
</dbReference>
<dbReference type="EMBL" id="JAGDYL010000019">
    <property type="protein sequence ID" value="MBO1805871.1"/>
    <property type="molecule type" value="Genomic_DNA"/>
</dbReference>
<dbReference type="InterPro" id="IPR018330">
    <property type="entry name" value="RecT_fam"/>
</dbReference>
<feature type="region of interest" description="Disordered" evidence="1">
    <location>
        <begin position="182"/>
        <end position="211"/>
    </location>
</feature>
<reference evidence="2" key="1">
    <citation type="submission" date="2021-03" db="EMBL/GenBank/DDBJ databases">
        <title>Leucobacter chromiisoli sp. nov., isolated from chromium-containing soil of chemical plant.</title>
        <authorList>
            <person name="Xu Z."/>
        </authorList>
    </citation>
    <scope>NUCLEOTIDE SEQUENCE</scope>
    <source>
        <strain evidence="2">A2</strain>
    </source>
</reference>
<organism evidence="2 3">
    <name type="scientific">Leucobacter ruminantium</name>
    <dbReference type="NCBI Taxonomy" id="1289170"/>
    <lineage>
        <taxon>Bacteria</taxon>
        <taxon>Bacillati</taxon>
        <taxon>Actinomycetota</taxon>
        <taxon>Actinomycetes</taxon>
        <taxon>Micrococcales</taxon>
        <taxon>Microbacteriaceae</taxon>
        <taxon>Leucobacter</taxon>
    </lineage>
</organism>